<dbReference type="OrthoDB" id="9785695at2"/>
<dbReference type="FunFam" id="3.30.540.10:FF:000003">
    <property type="entry name" value="Inositol-1-monophosphatase"/>
    <property type="match status" value="1"/>
</dbReference>
<dbReference type="PANTHER" id="PTHR20854:SF4">
    <property type="entry name" value="INOSITOL-1-MONOPHOSPHATASE-RELATED"/>
    <property type="match status" value="1"/>
</dbReference>
<comment type="cofactor">
    <cofactor evidence="2 9 10">
        <name>Mg(2+)</name>
        <dbReference type="ChEBI" id="CHEBI:18420"/>
    </cofactor>
</comment>
<dbReference type="Gene3D" id="3.30.540.10">
    <property type="entry name" value="Fructose-1,6-Bisphosphatase, subunit A, domain 1"/>
    <property type="match status" value="1"/>
</dbReference>
<dbReference type="Proteomes" id="UP000199071">
    <property type="component" value="Unassembled WGS sequence"/>
</dbReference>
<evidence type="ECO:0000256" key="8">
    <source>
        <dbReference type="ARBA" id="ARBA00022842"/>
    </source>
</evidence>
<dbReference type="InterPro" id="IPR000760">
    <property type="entry name" value="Inositol_monophosphatase-like"/>
</dbReference>
<keyword evidence="12" id="KW-1185">Reference proteome</keyword>
<evidence type="ECO:0000313" key="12">
    <source>
        <dbReference type="Proteomes" id="UP000199071"/>
    </source>
</evidence>
<dbReference type="EC" id="3.1.3.25" evidence="4 10"/>
<dbReference type="AlphaFoldDB" id="A0A1G6A2W3"/>
<dbReference type="STRING" id="665467.SAMN02982931_00106"/>
<name>A0A1G6A2W3_9HYPH</name>
<evidence type="ECO:0000256" key="9">
    <source>
        <dbReference type="PIRSR" id="PIRSR600760-2"/>
    </source>
</evidence>
<feature type="binding site" evidence="9">
    <location>
        <position position="89"/>
    </location>
    <ligand>
        <name>Mg(2+)</name>
        <dbReference type="ChEBI" id="CHEBI:18420"/>
        <label>1</label>
        <note>catalytic</note>
    </ligand>
</feature>
<feature type="binding site" evidence="9">
    <location>
        <position position="214"/>
    </location>
    <ligand>
        <name>Mg(2+)</name>
        <dbReference type="ChEBI" id="CHEBI:18420"/>
        <label>1</label>
        <note>catalytic</note>
    </ligand>
</feature>
<evidence type="ECO:0000256" key="1">
    <source>
        <dbReference type="ARBA" id="ARBA00001033"/>
    </source>
</evidence>
<feature type="binding site" evidence="9">
    <location>
        <position position="86"/>
    </location>
    <ligand>
        <name>Mg(2+)</name>
        <dbReference type="ChEBI" id="CHEBI:18420"/>
        <label>1</label>
        <note>catalytic</note>
    </ligand>
</feature>
<dbReference type="InterPro" id="IPR022337">
    <property type="entry name" value="Inositol_monophosphatase_SuhB"/>
</dbReference>
<dbReference type="GO" id="GO:0046872">
    <property type="term" value="F:metal ion binding"/>
    <property type="evidence" value="ECO:0007669"/>
    <property type="project" value="UniProtKB-KW"/>
</dbReference>
<feature type="binding site" evidence="9">
    <location>
        <position position="69"/>
    </location>
    <ligand>
        <name>Mg(2+)</name>
        <dbReference type="ChEBI" id="CHEBI:18420"/>
        <label>1</label>
        <note>catalytic</note>
    </ligand>
</feature>
<dbReference type="RefSeq" id="WP_090874267.1">
    <property type="nucleotide sequence ID" value="NZ_FMXQ01000001.1"/>
</dbReference>
<dbReference type="PRINTS" id="PR00377">
    <property type="entry name" value="IMPHPHTASES"/>
</dbReference>
<evidence type="ECO:0000313" key="11">
    <source>
        <dbReference type="EMBL" id="SDB02757.1"/>
    </source>
</evidence>
<dbReference type="GO" id="GO:0006020">
    <property type="term" value="P:inositol metabolic process"/>
    <property type="evidence" value="ECO:0007669"/>
    <property type="project" value="TreeGrafter"/>
</dbReference>
<organism evidence="11 12">
    <name type="scientific">Bauldia litoralis</name>
    <dbReference type="NCBI Taxonomy" id="665467"/>
    <lineage>
        <taxon>Bacteria</taxon>
        <taxon>Pseudomonadati</taxon>
        <taxon>Pseudomonadota</taxon>
        <taxon>Alphaproteobacteria</taxon>
        <taxon>Hyphomicrobiales</taxon>
        <taxon>Kaistiaceae</taxon>
        <taxon>Bauldia</taxon>
    </lineage>
</organism>
<dbReference type="GO" id="GO:0008934">
    <property type="term" value="F:inositol monophosphate 1-phosphatase activity"/>
    <property type="evidence" value="ECO:0007669"/>
    <property type="project" value="InterPro"/>
</dbReference>
<gene>
    <name evidence="11" type="ORF">SAMN02982931_00106</name>
</gene>
<proteinExistence type="inferred from homology"/>
<evidence type="ECO:0000256" key="4">
    <source>
        <dbReference type="ARBA" id="ARBA00013106"/>
    </source>
</evidence>
<accession>A0A1G6A2W3</accession>
<evidence type="ECO:0000256" key="10">
    <source>
        <dbReference type="RuleBase" id="RU364068"/>
    </source>
</evidence>
<dbReference type="PANTHER" id="PTHR20854">
    <property type="entry name" value="INOSITOL MONOPHOSPHATASE"/>
    <property type="match status" value="1"/>
</dbReference>
<keyword evidence="6 9" id="KW-0479">Metal-binding</keyword>
<protein>
    <recommendedName>
        <fullName evidence="5 10">Inositol-1-monophosphatase</fullName>
        <ecNumber evidence="4 10">3.1.3.25</ecNumber>
    </recommendedName>
</protein>
<dbReference type="InterPro" id="IPR020583">
    <property type="entry name" value="Inositol_monoP_metal-BS"/>
</dbReference>
<dbReference type="Gene3D" id="3.40.190.80">
    <property type="match status" value="1"/>
</dbReference>
<feature type="binding site" evidence="9">
    <location>
        <position position="88"/>
    </location>
    <ligand>
        <name>Mg(2+)</name>
        <dbReference type="ChEBI" id="CHEBI:18420"/>
        <label>1</label>
        <note>catalytic</note>
    </ligand>
</feature>
<dbReference type="SUPFAM" id="SSF56655">
    <property type="entry name" value="Carbohydrate phosphatase"/>
    <property type="match status" value="1"/>
</dbReference>
<evidence type="ECO:0000256" key="6">
    <source>
        <dbReference type="ARBA" id="ARBA00022723"/>
    </source>
</evidence>
<dbReference type="PRINTS" id="PR01959">
    <property type="entry name" value="SBIMPHPHTASE"/>
</dbReference>
<sequence>MARTALLNVMVNAVLKAGRGLARDFGEVENLQVSLKGPGDFVSAADRRAEETLIAELRKARPGYSFLAEESGVTEGSDNVHRWIIDPLDGTTNFLHGNPIFAISVGLEREGTMVAGVIYNPILNELYVAERGSGAFLNDRRLRVANRSHLADCVIASGIPQLNRPGQPEYLKELSTVIGQVAGVRCNGSAAMDLAWTASGRFDGYWQRGLSPWDVAGGIVIAREAGVMVSDQAGGENVLESGSILAANETIHRRMIELLDASR</sequence>
<evidence type="ECO:0000256" key="3">
    <source>
        <dbReference type="ARBA" id="ARBA00009759"/>
    </source>
</evidence>
<evidence type="ECO:0000256" key="5">
    <source>
        <dbReference type="ARBA" id="ARBA00019784"/>
    </source>
</evidence>
<comment type="catalytic activity">
    <reaction evidence="1 10">
        <text>a myo-inositol phosphate + H2O = myo-inositol + phosphate</text>
        <dbReference type="Rhea" id="RHEA:24056"/>
        <dbReference type="ChEBI" id="CHEBI:15377"/>
        <dbReference type="ChEBI" id="CHEBI:17268"/>
        <dbReference type="ChEBI" id="CHEBI:43474"/>
        <dbReference type="ChEBI" id="CHEBI:84139"/>
        <dbReference type="EC" id="3.1.3.25"/>
    </reaction>
</comment>
<evidence type="ECO:0000256" key="2">
    <source>
        <dbReference type="ARBA" id="ARBA00001946"/>
    </source>
</evidence>
<dbReference type="PROSITE" id="PS00629">
    <property type="entry name" value="IMP_1"/>
    <property type="match status" value="1"/>
</dbReference>
<reference evidence="11 12" key="1">
    <citation type="submission" date="2016-10" db="EMBL/GenBank/DDBJ databases">
        <authorList>
            <person name="de Groot N.N."/>
        </authorList>
    </citation>
    <scope>NUCLEOTIDE SEQUENCE [LARGE SCALE GENOMIC DNA]</scope>
    <source>
        <strain evidence="11 12">ATCC 35022</strain>
    </source>
</reference>
<comment type="similarity">
    <text evidence="3 10">Belongs to the inositol monophosphatase superfamily.</text>
</comment>
<dbReference type="GO" id="GO:0007165">
    <property type="term" value="P:signal transduction"/>
    <property type="evidence" value="ECO:0007669"/>
    <property type="project" value="TreeGrafter"/>
</dbReference>
<keyword evidence="7 10" id="KW-0378">Hydrolase</keyword>
<dbReference type="Pfam" id="PF00459">
    <property type="entry name" value="Inositol_P"/>
    <property type="match status" value="1"/>
</dbReference>
<dbReference type="InterPro" id="IPR033942">
    <property type="entry name" value="IMPase"/>
</dbReference>
<dbReference type="CDD" id="cd01639">
    <property type="entry name" value="IMPase"/>
    <property type="match status" value="1"/>
</dbReference>
<evidence type="ECO:0000256" key="7">
    <source>
        <dbReference type="ARBA" id="ARBA00022801"/>
    </source>
</evidence>
<keyword evidence="8 9" id="KW-0460">Magnesium</keyword>
<dbReference type="EMBL" id="FMXQ01000001">
    <property type="protein sequence ID" value="SDB02757.1"/>
    <property type="molecule type" value="Genomic_DNA"/>
</dbReference>